<dbReference type="RefSeq" id="XP_043048016.1">
    <property type="nucleotide sequence ID" value="XM_043192648.1"/>
</dbReference>
<dbReference type="AlphaFoldDB" id="A0A9P7V766"/>
<sequence length="218" mass="25291">MGKVSRDALFNDFNNDTSDDLDFNYDNESDFEFVQVEDSVSKTDVVMKEGGLLEGEREEEGGEPETEMFKLFNTQDTQAISLRDDIEDEVVNERPESYYFSSYSIEERDQFKNTAITFEQLLMLQRNTASISSSTYRVLDVNAYNEAIEKAKLDKKRRGRPGKKKRLNRIACKERKLERKKIEAAKAAAIKKKKFHKRGGKKNNKKKEVSAKPKYRTE</sequence>
<dbReference type="Pfam" id="PF09428">
    <property type="entry name" value="DUF2011"/>
    <property type="match status" value="1"/>
</dbReference>
<protein>
    <submittedName>
        <fullName evidence="2">Uncharacterized protein</fullName>
    </submittedName>
</protein>
<feature type="compositionally biased region" description="Basic and acidic residues" evidence="1">
    <location>
        <begin position="206"/>
        <end position="218"/>
    </location>
</feature>
<name>A0A9P7V766_9ASCO</name>
<dbReference type="OrthoDB" id="3994490at2759"/>
<dbReference type="EMBL" id="JAHMUF010000018">
    <property type="protein sequence ID" value="KAG7192466.1"/>
    <property type="molecule type" value="Genomic_DNA"/>
</dbReference>
<gene>
    <name evidence="2" type="ORF">KQ657_001867</name>
</gene>
<reference evidence="2" key="1">
    <citation type="submission" date="2021-03" db="EMBL/GenBank/DDBJ databases">
        <authorList>
            <person name="Palmer J.M."/>
        </authorList>
    </citation>
    <scope>NUCLEOTIDE SEQUENCE</scope>
    <source>
        <strain evidence="2">ARV_011</strain>
    </source>
</reference>
<keyword evidence="3" id="KW-1185">Reference proteome</keyword>
<evidence type="ECO:0000313" key="2">
    <source>
        <dbReference type="EMBL" id="KAG7192466.1"/>
    </source>
</evidence>
<accession>A0A9P7V766</accession>
<feature type="compositionally biased region" description="Basic residues" evidence="1">
    <location>
        <begin position="189"/>
        <end position="205"/>
    </location>
</feature>
<dbReference type="InterPro" id="IPR018555">
    <property type="entry name" value="C630.06c-like"/>
</dbReference>
<evidence type="ECO:0000256" key="1">
    <source>
        <dbReference type="SAM" id="MobiDB-lite"/>
    </source>
</evidence>
<feature type="region of interest" description="Disordered" evidence="1">
    <location>
        <begin position="188"/>
        <end position="218"/>
    </location>
</feature>
<evidence type="ECO:0000313" key="3">
    <source>
        <dbReference type="Proteomes" id="UP000790833"/>
    </source>
</evidence>
<dbReference type="Proteomes" id="UP000790833">
    <property type="component" value="Unassembled WGS sequence"/>
</dbReference>
<organism evidence="2 3">
    <name type="scientific">Scheffersomyces spartinae</name>
    <dbReference type="NCBI Taxonomy" id="45513"/>
    <lineage>
        <taxon>Eukaryota</taxon>
        <taxon>Fungi</taxon>
        <taxon>Dikarya</taxon>
        <taxon>Ascomycota</taxon>
        <taxon>Saccharomycotina</taxon>
        <taxon>Pichiomycetes</taxon>
        <taxon>Debaryomycetaceae</taxon>
        <taxon>Scheffersomyces</taxon>
    </lineage>
</organism>
<proteinExistence type="predicted"/>
<comment type="caution">
    <text evidence="2">The sequence shown here is derived from an EMBL/GenBank/DDBJ whole genome shotgun (WGS) entry which is preliminary data.</text>
</comment>
<dbReference type="GeneID" id="66115241"/>